<sequence length="100" mass="11327">MDQNEQFEHSEPTGRLKLFLSRCGYVALTAVSLVLIYLQFDRIYGVEKLAGQIGYVISTAIGLFVVGAYLWVFVKMFGPLFRLLLFVLGGLIILYYMGLH</sequence>
<gene>
    <name evidence="2" type="ORF">ACFONL_13365</name>
</gene>
<proteinExistence type="predicted"/>
<comment type="caution">
    <text evidence="2">The sequence shown here is derived from an EMBL/GenBank/DDBJ whole genome shotgun (WGS) entry which is preliminary data.</text>
</comment>
<accession>A0ABV7UI23</accession>
<feature type="transmembrane region" description="Helical" evidence="1">
    <location>
        <begin position="52"/>
        <end position="74"/>
    </location>
</feature>
<keyword evidence="1" id="KW-0472">Membrane</keyword>
<evidence type="ECO:0000313" key="3">
    <source>
        <dbReference type="Proteomes" id="UP001595704"/>
    </source>
</evidence>
<protein>
    <submittedName>
        <fullName evidence="2">Uncharacterized protein</fullName>
    </submittedName>
</protein>
<reference evidence="3" key="1">
    <citation type="journal article" date="2019" name="Int. J. Syst. Evol. Microbiol.">
        <title>The Global Catalogue of Microorganisms (GCM) 10K type strain sequencing project: providing services to taxonomists for standard genome sequencing and annotation.</title>
        <authorList>
            <consortium name="The Broad Institute Genomics Platform"/>
            <consortium name="The Broad Institute Genome Sequencing Center for Infectious Disease"/>
            <person name="Wu L."/>
            <person name="Ma J."/>
        </authorList>
    </citation>
    <scope>NUCLEOTIDE SEQUENCE [LARGE SCALE GENOMIC DNA]</scope>
    <source>
        <strain evidence="3">KCTC 42282</strain>
    </source>
</reference>
<keyword evidence="1" id="KW-0812">Transmembrane</keyword>
<name>A0ABV7UI23_9HYPH</name>
<keyword evidence="3" id="KW-1185">Reference proteome</keyword>
<organism evidence="2 3">
    <name type="scientific">Camelimonas fluminis</name>
    <dbReference type="NCBI Taxonomy" id="1576911"/>
    <lineage>
        <taxon>Bacteria</taxon>
        <taxon>Pseudomonadati</taxon>
        <taxon>Pseudomonadota</taxon>
        <taxon>Alphaproteobacteria</taxon>
        <taxon>Hyphomicrobiales</taxon>
        <taxon>Chelatococcaceae</taxon>
        <taxon>Camelimonas</taxon>
    </lineage>
</organism>
<dbReference type="EMBL" id="JBHRYC010000066">
    <property type="protein sequence ID" value="MFC3638350.1"/>
    <property type="molecule type" value="Genomic_DNA"/>
</dbReference>
<feature type="transmembrane region" description="Helical" evidence="1">
    <location>
        <begin position="80"/>
        <end position="99"/>
    </location>
</feature>
<evidence type="ECO:0000256" key="1">
    <source>
        <dbReference type="SAM" id="Phobius"/>
    </source>
</evidence>
<feature type="transmembrane region" description="Helical" evidence="1">
    <location>
        <begin position="19"/>
        <end position="40"/>
    </location>
</feature>
<keyword evidence="1" id="KW-1133">Transmembrane helix</keyword>
<evidence type="ECO:0000313" key="2">
    <source>
        <dbReference type="EMBL" id="MFC3638350.1"/>
    </source>
</evidence>
<dbReference type="Proteomes" id="UP001595704">
    <property type="component" value="Unassembled WGS sequence"/>
</dbReference>
<dbReference type="RefSeq" id="WP_191321047.1">
    <property type="nucleotide sequence ID" value="NZ_BNCG01000038.1"/>
</dbReference>